<dbReference type="Gene3D" id="3.40.50.10540">
    <property type="entry name" value="Crotonobetainyl-coa:carnitine coa-transferase, domain 1"/>
    <property type="match status" value="1"/>
</dbReference>
<dbReference type="SUPFAM" id="SSF89796">
    <property type="entry name" value="CoA-transferase family III (CaiB/BaiF)"/>
    <property type="match status" value="1"/>
</dbReference>
<evidence type="ECO:0000313" key="3">
    <source>
        <dbReference type="Proteomes" id="UP001524501"/>
    </source>
</evidence>
<keyword evidence="1 2" id="KW-0808">Transferase</keyword>
<name>A0ABT1QIH3_9NOCA</name>
<dbReference type="Pfam" id="PF02515">
    <property type="entry name" value="CoA_transf_3"/>
    <property type="match status" value="1"/>
</dbReference>
<dbReference type="EMBL" id="JANFQF010000025">
    <property type="protein sequence ID" value="MCQ4122093.1"/>
    <property type="molecule type" value="Genomic_DNA"/>
</dbReference>
<dbReference type="RefSeq" id="WP_255973311.1">
    <property type="nucleotide sequence ID" value="NZ_JANFQF010000025.1"/>
</dbReference>
<accession>A0ABT1QIH3</accession>
<evidence type="ECO:0000313" key="2">
    <source>
        <dbReference type="EMBL" id="MCQ4122093.1"/>
    </source>
</evidence>
<dbReference type="PANTHER" id="PTHR48207:SF4">
    <property type="entry name" value="BLL6097 PROTEIN"/>
    <property type="match status" value="1"/>
</dbReference>
<comment type="caution">
    <text evidence="2">The sequence shown here is derived from an EMBL/GenBank/DDBJ whole genome shotgun (WGS) entry which is preliminary data.</text>
</comment>
<dbReference type="InterPro" id="IPR003673">
    <property type="entry name" value="CoA-Trfase_fam_III"/>
</dbReference>
<dbReference type="InterPro" id="IPR023606">
    <property type="entry name" value="CoA-Trfase_III_dom_1_sf"/>
</dbReference>
<dbReference type="PANTHER" id="PTHR48207">
    <property type="entry name" value="SUCCINATE--HYDROXYMETHYLGLUTARATE COA-TRANSFERASE"/>
    <property type="match status" value="1"/>
</dbReference>
<gene>
    <name evidence="2" type="ORF">NOF53_23515</name>
</gene>
<reference evidence="2 3" key="1">
    <citation type="submission" date="2022-07" db="EMBL/GenBank/DDBJ databases">
        <title>Degradation activity of malathion, p-nitrophenol and potential low-temperature adaptation strategy of Rhodococcus sp. FXJ9.536.</title>
        <authorList>
            <person name="Huang J."/>
            <person name="Huang Y."/>
        </authorList>
    </citation>
    <scope>NUCLEOTIDE SEQUENCE [LARGE SCALE GENOMIC DNA]</scope>
    <source>
        <strain evidence="2 3">FXJ9.536</strain>
    </source>
</reference>
<dbReference type="InterPro" id="IPR044855">
    <property type="entry name" value="CoA-Trfase_III_dom3_sf"/>
</dbReference>
<dbReference type="Gene3D" id="3.30.1540.10">
    <property type="entry name" value="formyl-coa transferase, domain 3"/>
    <property type="match status" value="1"/>
</dbReference>
<protein>
    <submittedName>
        <fullName evidence="2">CoA transferase</fullName>
    </submittedName>
</protein>
<dbReference type="Proteomes" id="UP001524501">
    <property type="component" value="Unassembled WGS sequence"/>
</dbReference>
<keyword evidence="3" id="KW-1185">Reference proteome</keyword>
<organism evidence="2 3">
    <name type="scientific">Rhodococcus tibetensis</name>
    <dbReference type="NCBI Taxonomy" id="2965064"/>
    <lineage>
        <taxon>Bacteria</taxon>
        <taxon>Bacillati</taxon>
        <taxon>Actinomycetota</taxon>
        <taxon>Actinomycetes</taxon>
        <taxon>Mycobacteriales</taxon>
        <taxon>Nocardiaceae</taxon>
        <taxon>Rhodococcus</taxon>
    </lineage>
</organism>
<proteinExistence type="predicted"/>
<dbReference type="GO" id="GO:0016740">
    <property type="term" value="F:transferase activity"/>
    <property type="evidence" value="ECO:0007669"/>
    <property type="project" value="UniProtKB-KW"/>
</dbReference>
<evidence type="ECO:0000256" key="1">
    <source>
        <dbReference type="ARBA" id="ARBA00022679"/>
    </source>
</evidence>
<sequence length="395" mass="42279">MSSQQSSRPLDGIRVLDLTANVAGPLACQVLADLGAHVVKIEPPAGEAARRITTTIPGIEHITPYFSPNNRGKQSVRLELGSPEGAAAFRKLVKQADVVVQGMRPGTMERHGLGPDDVSAVNERCIYASLAAYGGGSPLEDRPGIDMTVQAESGCLSAQSSDHAPRLIPFQLVDSATGHVLAQAVLGALLHRERFGVVNRVDVSLYDVACSLAANYITLQMNLPASTSTQAPTGRRAVAVEPSGVFPASDGHLVLAAYVPAHWRRFVTVLGRHELLDDPRFADQAARSSNSAALRKVLEQVLSTKTTDEWVELLTAAGLMAARINTWSEVVRSELFDRRGLRARAVQDGRDIEVLATPARYSTFTAADVTALPALGEHETELLSSAEDTVDRVRA</sequence>
<dbReference type="InterPro" id="IPR050483">
    <property type="entry name" value="CoA-transferase_III_domain"/>
</dbReference>